<organism evidence="2 3">
    <name type="scientific">Cellulomonas gelida</name>
    <dbReference type="NCBI Taxonomy" id="1712"/>
    <lineage>
        <taxon>Bacteria</taxon>
        <taxon>Bacillati</taxon>
        <taxon>Actinomycetota</taxon>
        <taxon>Actinomycetes</taxon>
        <taxon>Micrococcales</taxon>
        <taxon>Cellulomonadaceae</taxon>
        <taxon>Cellulomonas</taxon>
    </lineage>
</organism>
<dbReference type="RefSeq" id="WP_048343923.1">
    <property type="nucleotide sequence ID" value="NZ_BJLQ01000003.1"/>
</dbReference>
<evidence type="ECO:0000259" key="1">
    <source>
        <dbReference type="Pfam" id="PF13349"/>
    </source>
</evidence>
<sequence length="269" mass="27706">MATESWVVAGPQIIEIEHVDSLRVQLVGGRVDVVAHDDPGVRLEVHSVEGRPLEIGLAGGELRVGYSFTLTGWDGFLEKFRNFRDKDRADVHIAIPRSVAVKLGTVSADGLLVGVVEDSSVSTVSGSVVTDGTRGRLSANAVSGEIVVRDHGGPLKLNSVSGEIAASGELSLVQANTVSGALSLDVTTGTSSVTATTVAGDVTVRLPAGKGVHVKAQSVSGRLVVDGEEHKGSSPGQRRVDLSTGDGACYVSASTVSGHVTVLRGEVAR</sequence>
<accession>A0A4Y3KFB6</accession>
<dbReference type="Pfam" id="PF13349">
    <property type="entry name" value="DUF4097"/>
    <property type="match status" value="1"/>
</dbReference>
<gene>
    <name evidence="2" type="ORF">CGE01nite_03400</name>
</gene>
<dbReference type="OrthoDB" id="3232569at2"/>
<protein>
    <recommendedName>
        <fullName evidence="1">DUF4097 domain-containing protein</fullName>
    </recommendedName>
</protein>
<feature type="domain" description="DUF4097" evidence="1">
    <location>
        <begin position="117"/>
        <end position="262"/>
    </location>
</feature>
<dbReference type="AlphaFoldDB" id="A0A4Y3KFB6"/>
<evidence type="ECO:0000313" key="3">
    <source>
        <dbReference type="Proteomes" id="UP000320461"/>
    </source>
</evidence>
<keyword evidence="3" id="KW-1185">Reference proteome</keyword>
<evidence type="ECO:0000313" key="2">
    <source>
        <dbReference type="EMBL" id="GEA83089.1"/>
    </source>
</evidence>
<dbReference type="EMBL" id="BJLQ01000003">
    <property type="protein sequence ID" value="GEA83089.1"/>
    <property type="molecule type" value="Genomic_DNA"/>
</dbReference>
<dbReference type="Proteomes" id="UP000320461">
    <property type="component" value="Unassembled WGS sequence"/>
</dbReference>
<comment type="caution">
    <text evidence="2">The sequence shown here is derived from an EMBL/GenBank/DDBJ whole genome shotgun (WGS) entry which is preliminary data.</text>
</comment>
<dbReference type="InterPro" id="IPR025164">
    <property type="entry name" value="Toastrack_DUF4097"/>
</dbReference>
<proteinExistence type="predicted"/>
<name>A0A4Y3KFB6_9CELL</name>
<reference evidence="2 3" key="1">
    <citation type="submission" date="2019-06" db="EMBL/GenBank/DDBJ databases">
        <title>Whole genome shotgun sequence of Cellulomonas gelida NBRC 3748.</title>
        <authorList>
            <person name="Hosoyama A."/>
            <person name="Uohara A."/>
            <person name="Ohji S."/>
            <person name="Ichikawa N."/>
        </authorList>
    </citation>
    <scope>NUCLEOTIDE SEQUENCE [LARGE SCALE GENOMIC DNA]</scope>
    <source>
        <strain evidence="2 3">NBRC 3748</strain>
    </source>
</reference>